<dbReference type="EMBL" id="JACVXD010000003">
    <property type="protein sequence ID" value="MBD0823883.1"/>
    <property type="molecule type" value="Genomic_DNA"/>
</dbReference>
<comment type="caution">
    <text evidence="2">The sequence shown here is derived from an EMBL/GenBank/DDBJ whole genome shotgun (WGS) entry which is preliminary data.</text>
</comment>
<accession>A0A8J6PVJ4</accession>
<dbReference type="AlphaFoldDB" id="A0A8J6PVJ4"/>
<evidence type="ECO:0000313" key="3">
    <source>
        <dbReference type="Proteomes" id="UP000621516"/>
    </source>
</evidence>
<evidence type="ECO:0000259" key="1">
    <source>
        <dbReference type="PROSITE" id="PS51677"/>
    </source>
</evidence>
<dbReference type="InterPro" id="IPR011330">
    <property type="entry name" value="Glyco_hydro/deAcase_b/a-brl"/>
</dbReference>
<organism evidence="2 3">
    <name type="scientific">Aestuariibaculum marinum</name>
    <dbReference type="NCBI Taxonomy" id="2683592"/>
    <lineage>
        <taxon>Bacteria</taxon>
        <taxon>Pseudomonadati</taxon>
        <taxon>Bacteroidota</taxon>
        <taxon>Flavobacteriia</taxon>
        <taxon>Flavobacteriales</taxon>
        <taxon>Flavobacteriaceae</taxon>
    </lineage>
</organism>
<dbReference type="SUPFAM" id="SSF88713">
    <property type="entry name" value="Glycoside hydrolase/deacetylase"/>
    <property type="match status" value="1"/>
</dbReference>
<feature type="domain" description="NodB homology" evidence="1">
    <location>
        <begin position="3"/>
        <end position="272"/>
    </location>
</feature>
<sequence>MKKKIVLIWDFDGPVGQVNSTYPYNYNFSNLESEINNVKWLLSELKDRKIKCCFAITGFCAEKGVYPYSFPELIKSISNEGHEVASHSWKHEWIPLFKEDQIDKSLRRSKKILEDTIAENQNVLGFVPPHNRPMTWIKRGAYSLGDRGLFPFFKMGDTGQLIKLLEKNKYRWVRVSYKNRFRIKYLKEKNITGRVLNYKGFLVLENHYPGFDQKVIDHILSTNHETYTISAHPYMLSLKNKIESKDNFMNFMDVLGASGQLIEFVTPSDLIR</sequence>
<dbReference type="RefSeq" id="WP_188223198.1">
    <property type="nucleotide sequence ID" value="NZ_JACVXD010000003.1"/>
</dbReference>
<proteinExistence type="predicted"/>
<reference evidence="2 3" key="1">
    <citation type="journal article" date="2018" name="J. Microbiol.">
        <title>Aestuariibaculum marinum sp. nov., a marine bacterium isolated from seawater in South Korea.</title>
        <authorList>
            <person name="Choi J."/>
            <person name="Lee D."/>
            <person name="Jang J.H."/>
            <person name="Cha S."/>
            <person name="Seo T."/>
        </authorList>
    </citation>
    <scope>NUCLEOTIDE SEQUENCE [LARGE SCALE GENOMIC DNA]</scope>
    <source>
        <strain evidence="2 3">IP7</strain>
    </source>
</reference>
<evidence type="ECO:0000313" key="2">
    <source>
        <dbReference type="EMBL" id="MBD0823883.1"/>
    </source>
</evidence>
<dbReference type="Proteomes" id="UP000621516">
    <property type="component" value="Unassembled WGS sequence"/>
</dbReference>
<dbReference type="InterPro" id="IPR002509">
    <property type="entry name" value="NODB_dom"/>
</dbReference>
<dbReference type="PROSITE" id="PS51677">
    <property type="entry name" value="NODB"/>
    <property type="match status" value="1"/>
</dbReference>
<dbReference type="GO" id="GO:0005975">
    <property type="term" value="P:carbohydrate metabolic process"/>
    <property type="evidence" value="ECO:0007669"/>
    <property type="project" value="InterPro"/>
</dbReference>
<keyword evidence="3" id="KW-1185">Reference proteome</keyword>
<protein>
    <submittedName>
        <fullName evidence="2">Polysaccharide deacetylase family protein</fullName>
    </submittedName>
</protein>
<dbReference type="Gene3D" id="3.20.20.370">
    <property type="entry name" value="Glycoside hydrolase/deacetylase"/>
    <property type="match status" value="1"/>
</dbReference>
<dbReference type="Pfam" id="PF01522">
    <property type="entry name" value="Polysacc_deac_1"/>
    <property type="match status" value="1"/>
</dbReference>
<name>A0A8J6PVJ4_9FLAO</name>
<gene>
    <name evidence="2" type="ORF">ICJ85_07600</name>
</gene>
<dbReference type="GO" id="GO:0016810">
    <property type="term" value="F:hydrolase activity, acting on carbon-nitrogen (but not peptide) bonds"/>
    <property type="evidence" value="ECO:0007669"/>
    <property type="project" value="InterPro"/>
</dbReference>